<dbReference type="SMART" id="SM01024">
    <property type="entry name" value="BCS1_N"/>
    <property type="match status" value="1"/>
</dbReference>
<organism evidence="17 18">
    <name type="scientific">Lasallia pustulata</name>
    <dbReference type="NCBI Taxonomy" id="136370"/>
    <lineage>
        <taxon>Eukaryota</taxon>
        <taxon>Fungi</taxon>
        <taxon>Dikarya</taxon>
        <taxon>Ascomycota</taxon>
        <taxon>Pezizomycotina</taxon>
        <taxon>Lecanoromycetes</taxon>
        <taxon>OSLEUM clade</taxon>
        <taxon>Umbilicariomycetidae</taxon>
        <taxon>Umbilicariales</taxon>
        <taxon>Umbilicariaceae</taxon>
        <taxon>Lasallia</taxon>
    </lineage>
</organism>
<evidence type="ECO:0000256" key="7">
    <source>
        <dbReference type="ARBA" id="ARBA00022840"/>
    </source>
</evidence>
<evidence type="ECO:0000256" key="6">
    <source>
        <dbReference type="ARBA" id="ARBA00022801"/>
    </source>
</evidence>
<dbReference type="Pfam" id="PF00004">
    <property type="entry name" value="AAA"/>
    <property type="match status" value="1"/>
</dbReference>
<evidence type="ECO:0000256" key="14">
    <source>
        <dbReference type="SAM" id="Phobius"/>
    </source>
</evidence>
<evidence type="ECO:0000313" key="17">
    <source>
        <dbReference type="EMBL" id="SLM41468.1"/>
    </source>
</evidence>
<feature type="region of interest" description="Disordered" evidence="13">
    <location>
        <begin position="1"/>
        <end position="20"/>
    </location>
</feature>
<dbReference type="Proteomes" id="UP000192927">
    <property type="component" value="Unassembled WGS sequence"/>
</dbReference>
<evidence type="ECO:0000256" key="5">
    <source>
        <dbReference type="ARBA" id="ARBA00022792"/>
    </source>
</evidence>
<dbReference type="GO" id="GO:0005743">
    <property type="term" value="C:mitochondrial inner membrane"/>
    <property type="evidence" value="ECO:0007669"/>
    <property type="project" value="UniProtKB-SubCell"/>
</dbReference>
<evidence type="ECO:0000313" key="18">
    <source>
        <dbReference type="Proteomes" id="UP000192927"/>
    </source>
</evidence>
<dbReference type="SUPFAM" id="SSF52540">
    <property type="entry name" value="P-loop containing nucleoside triphosphate hydrolases"/>
    <property type="match status" value="1"/>
</dbReference>
<reference evidence="18" key="1">
    <citation type="submission" date="2017-03" db="EMBL/GenBank/DDBJ databases">
        <authorList>
            <person name="Sharma R."/>
            <person name="Thines M."/>
        </authorList>
    </citation>
    <scope>NUCLEOTIDE SEQUENCE [LARGE SCALE GENOMIC DNA]</scope>
</reference>
<dbReference type="InterPro" id="IPR014851">
    <property type="entry name" value="BCS1_N"/>
</dbReference>
<evidence type="ECO:0000256" key="10">
    <source>
        <dbReference type="ARBA" id="ARBA00023136"/>
    </source>
</evidence>
<keyword evidence="18" id="KW-1185">Reference proteome</keyword>
<evidence type="ECO:0000256" key="11">
    <source>
        <dbReference type="ARBA" id="ARBA00048778"/>
    </source>
</evidence>
<evidence type="ECO:0000256" key="8">
    <source>
        <dbReference type="ARBA" id="ARBA00022989"/>
    </source>
</evidence>
<proteinExistence type="inferred from homology"/>
<feature type="transmembrane region" description="Helical" evidence="14">
    <location>
        <begin position="53"/>
        <end position="74"/>
    </location>
</feature>
<keyword evidence="10 14" id="KW-0472">Membrane</keyword>
<feature type="domain" description="BCS1 N-terminal" evidence="16">
    <location>
        <begin position="61"/>
        <end position="265"/>
    </location>
</feature>
<dbReference type="PROSITE" id="PS00674">
    <property type="entry name" value="AAA"/>
    <property type="match status" value="1"/>
</dbReference>
<sequence length="584" mass="65102">MGLDKGLRSLLSPPQSTDNNTSLTQLPANILEAFIPGYSVISKFLLDALGFDITIVVSVCFLAFALWTAVLYLWKHAYALFQRYGMSSITIESGDDIHEHVMSWIADQQISRDSRSLMAKTGLVSAWDDEADGVDIAGVDIADADEDAFLNFSNWEANVSLRYQPDFGRHRFWHHGSYFEFTREAKQTMDSVYGIISTKETINLTCIGRSTQPIKDLIRECRDRHLDRGKLRTSVRRPATRDMRNRGYPPWVKVAVRPSRPMDTVILDPEQKQNVLADINEYLHPATPKWYANRGIPYRRGFLFYGPPGTGKTSFSFAIAGVFGLDIYCISLLEPTLTEEDLGALFTSLPRRCVVLLEDIDSAGLAHRAGDKEDDKVARSDSTQIGAEIAQALKSVHNKEMNKNTNRGISLSGLLNAIDGVASHEGRVLVMTTNFPEKLDEALIRPGRVDMKVAFTMATRSQIQELFVRMYAPDEPSPRTKPLIASIADNTKLADTRLLGTKAASDGIPTPPSTPRDTTFSLDELEAIAKDFAGLLPDVTFSPAEIQGYLLTRKKEPRRALEEVEEWRDVTLKAKEAKSKVAPV</sequence>
<keyword evidence="5" id="KW-0999">Mitochondrion inner membrane</keyword>
<keyword evidence="9" id="KW-0496">Mitochondrion</keyword>
<evidence type="ECO:0000256" key="2">
    <source>
        <dbReference type="ARBA" id="ARBA00007448"/>
    </source>
</evidence>
<dbReference type="Pfam" id="PF08740">
    <property type="entry name" value="BCS1_N"/>
    <property type="match status" value="1"/>
</dbReference>
<feature type="domain" description="AAA+ ATPase" evidence="15">
    <location>
        <begin position="298"/>
        <end position="455"/>
    </location>
</feature>
<dbReference type="GO" id="GO:0005524">
    <property type="term" value="F:ATP binding"/>
    <property type="evidence" value="ECO:0007669"/>
    <property type="project" value="UniProtKB-KW"/>
</dbReference>
<evidence type="ECO:0000259" key="15">
    <source>
        <dbReference type="SMART" id="SM00382"/>
    </source>
</evidence>
<dbReference type="InterPro" id="IPR003593">
    <property type="entry name" value="AAA+_ATPase"/>
</dbReference>
<evidence type="ECO:0000256" key="1">
    <source>
        <dbReference type="ARBA" id="ARBA00004434"/>
    </source>
</evidence>
<keyword evidence="7 12" id="KW-0067">ATP-binding</keyword>
<comment type="catalytic activity">
    <reaction evidence="11">
        <text>ATP + H2O = ADP + phosphate + H(+)</text>
        <dbReference type="Rhea" id="RHEA:13065"/>
        <dbReference type="ChEBI" id="CHEBI:15377"/>
        <dbReference type="ChEBI" id="CHEBI:15378"/>
        <dbReference type="ChEBI" id="CHEBI:30616"/>
        <dbReference type="ChEBI" id="CHEBI:43474"/>
        <dbReference type="ChEBI" id="CHEBI:456216"/>
    </reaction>
    <physiologicalReaction direction="left-to-right" evidence="11">
        <dbReference type="Rhea" id="RHEA:13066"/>
    </physiologicalReaction>
</comment>
<dbReference type="InterPro" id="IPR003959">
    <property type="entry name" value="ATPase_AAA_core"/>
</dbReference>
<dbReference type="InterPro" id="IPR057495">
    <property type="entry name" value="AAA_lid_BCS1"/>
</dbReference>
<evidence type="ECO:0000256" key="3">
    <source>
        <dbReference type="ARBA" id="ARBA00022692"/>
    </source>
</evidence>
<dbReference type="Pfam" id="PF25426">
    <property type="entry name" value="AAA_lid_BCS1"/>
    <property type="match status" value="1"/>
</dbReference>
<dbReference type="EMBL" id="FWEW01003866">
    <property type="protein sequence ID" value="SLM41468.1"/>
    <property type="molecule type" value="Genomic_DNA"/>
</dbReference>
<keyword evidence="4 12" id="KW-0547">Nucleotide-binding</keyword>
<dbReference type="AlphaFoldDB" id="A0A1W5DEA4"/>
<protein>
    <submittedName>
        <fullName evidence="17">p-loop containing nucleoside triphosphate hydrolase</fullName>
    </submittedName>
</protein>
<dbReference type="InterPro" id="IPR050747">
    <property type="entry name" value="Mitochondrial_chaperone_BCS1"/>
</dbReference>
<dbReference type="PANTHER" id="PTHR23070">
    <property type="entry name" value="BCS1 AAA-TYPE ATPASE"/>
    <property type="match status" value="1"/>
</dbReference>
<accession>A0A1W5DEA4</accession>
<evidence type="ECO:0000259" key="16">
    <source>
        <dbReference type="SMART" id="SM01024"/>
    </source>
</evidence>
<comment type="similarity">
    <text evidence="2">Belongs to the AAA ATPase family. BCS1 subfamily.</text>
</comment>
<dbReference type="SMART" id="SM00382">
    <property type="entry name" value="AAA"/>
    <property type="match status" value="1"/>
</dbReference>
<evidence type="ECO:0000256" key="4">
    <source>
        <dbReference type="ARBA" id="ARBA00022741"/>
    </source>
</evidence>
<evidence type="ECO:0000256" key="12">
    <source>
        <dbReference type="RuleBase" id="RU003651"/>
    </source>
</evidence>
<evidence type="ECO:0000256" key="9">
    <source>
        <dbReference type="ARBA" id="ARBA00023128"/>
    </source>
</evidence>
<dbReference type="GO" id="GO:0016887">
    <property type="term" value="F:ATP hydrolysis activity"/>
    <property type="evidence" value="ECO:0007669"/>
    <property type="project" value="InterPro"/>
</dbReference>
<evidence type="ECO:0000256" key="13">
    <source>
        <dbReference type="SAM" id="MobiDB-lite"/>
    </source>
</evidence>
<keyword evidence="3 14" id="KW-0812">Transmembrane</keyword>
<comment type="subcellular location">
    <subcellularLocation>
        <location evidence="1">Mitochondrion inner membrane</location>
        <topology evidence="1">Single-pass membrane protein</topology>
    </subcellularLocation>
</comment>
<name>A0A1W5DEA4_9LECA</name>
<dbReference type="InterPro" id="IPR003960">
    <property type="entry name" value="ATPase_AAA_CS"/>
</dbReference>
<dbReference type="Gene3D" id="3.40.50.300">
    <property type="entry name" value="P-loop containing nucleotide triphosphate hydrolases"/>
    <property type="match status" value="1"/>
</dbReference>
<keyword evidence="6 17" id="KW-0378">Hydrolase</keyword>
<dbReference type="InterPro" id="IPR027417">
    <property type="entry name" value="P-loop_NTPase"/>
</dbReference>
<keyword evidence="8 14" id="KW-1133">Transmembrane helix</keyword>